<evidence type="ECO:0000256" key="1">
    <source>
        <dbReference type="SAM" id="Phobius"/>
    </source>
</evidence>
<dbReference type="EMBL" id="CAJJDN010000076">
    <property type="protein sequence ID" value="CAD8101677.1"/>
    <property type="molecule type" value="Genomic_DNA"/>
</dbReference>
<feature type="transmembrane region" description="Helical" evidence="1">
    <location>
        <begin position="16"/>
        <end position="37"/>
    </location>
</feature>
<evidence type="ECO:0000313" key="2">
    <source>
        <dbReference type="EMBL" id="CAD8101677.1"/>
    </source>
</evidence>
<protein>
    <recommendedName>
        <fullName evidence="4">Transmembrane protein</fullName>
    </recommendedName>
</protein>
<organism evidence="2 3">
    <name type="scientific">Paramecium sonneborni</name>
    <dbReference type="NCBI Taxonomy" id="65129"/>
    <lineage>
        <taxon>Eukaryota</taxon>
        <taxon>Sar</taxon>
        <taxon>Alveolata</taxon>
        <taxon>Ciliophora</taxon>
        <taxon>Intramacronucleata</taxon>
        <taxon>Oligohymenophorea</taxon>
        <taxon>Peniculida</taxon>
        <taxon>Parameciidae</taxon>
        <taxon>Paramecium</taxon>
    </lineage>
</organism>
<reference evidence="2" key="1">
    <citation type="submission" date="2021-01" db="EMBL/GenBank/DDBJ databases">
        <authorList>
            <consortium name="Genoscope - CEA"/>
            <person name="William W."/>
        </authorList>
    </citation>
    <scope>NUCLEOTIDE SEQUENCE</scope>
</reference>
<keyword evidence="3" id="KW-1185">Reference proteome</keyword>
<gene>
    <name evidence="2" type="ORF">PSON_ATCC_30995.1.T0760119</name>
</gene>
<dbReference type="AlphaFoldDB" id="A0A8S1PEU0"/>
<keyword evidence="1" id="KW-0472">Membrane</keyword>
<sequence length="68" mass="8335">MIIYQKHQKRSELNSFIIEIFASYMIPLFQISFLTQFKIKFKEQKRNSNFLSDQKSPIKFKEQFQLIK</sequence>
<evidence type="ECO:0008006" key="4">
    <source>
        <dbReference type="Google" id="ProtNLM"/>
    </source>
</evidence>
<accession>A0A8S1PEU0</accession>
<dbReference type="Proteomes" id="UP000692954">
    <property type="component" value="Unassembled WGS sequence"/>
</dbReference>
<comment type="caution">
    <text evidence="2">The sequence shown here is derived from an EMBL/GenBank/DDBJ whole genome shotgun (WGS) entry which is preliminary data.</text>
</comment>
<proteinExistence type="predicted"/>
<keyword evidence="1" id="KW-0812">Transmembrane</keyword>
<keyword evidence="1" id="KW-1133">Transmembrane helix</keyword>
<evidence type="ECO:0000313" key="3">
    <source>
        <dbReference type="Proteomes" id="UP000692954"/>
    </source>
</evidence>
<name>A0A8S1PEU0_9CILI</name>